<dbReference type="GO" id="GO:0042910">
    <property type="term" value="F:xenobiotic transmembrane transporter activity"/>
    <property type="evidence" value="ECO:0007669"/>
    <property type="project" value="InterPro"/>
</dbReference>
<feature type="transmembrane region" description="Helical" evidence="6">
    <location>
        <begin position="280"/>
        <end position="299"/>
    </location>
</feature>
<dbReference type="RefSeq" id="WP_244654590.1">
    <property type="nucleotide sequence ID" value="NZ_BMHW01000012.1"/>
</dbReference>
<dbReference type="InterPro" id="IPR002528">
    <property type="entry name" value="MATE_fam"/>
</dbReference>
<dbReference type="PANTHER" id="PTHR42893">
    <property type="entry name" value="PROTEIN DETOXIFICATION 44, CHLOROPLASTIC-RELATED"/>
    <property type="match status" value="1"/>
</dbReference>
<dbReference type="GO" id="GO:0005886">
    <property type="term" value="C:plasma membrane"/>
    <property type="evidence" value="ECO:0007669"/>
    <property type="project" value="TreeGrafter"/>
</dbReference>
<keyword evidence="3 6" id="KW-0812">Transmembrane</keyword>
<dbReference type="NCBIfam" id="TIGR00797">
    <property type="entry name" value="matE"/>
    <property type="match status" value="1"/>
</dbReference>
<proteinExistence type="inferred from homology"/>
<dbReference type="PANTHER" id="PTHR42893:SF46">
    <property type="entry name" value="PROTEIN DETOXIFICATION 44, CHLOROPLASTIC"/>
    <property type="match status" value="1"/>
</dbReference>
<feature type="transmembrane region" description="Helical" evidence="6">
    <location>
        <begin position="357"/>
        <end position="378"/>
    </location>
</feature>
<keyword evidence="4 6" id="KW-1133">Transmembrane helix</keyword>
<organism evidence="7 8">
    <name type="scientific">Rhizobium wenxiniae</name>
    <dbReference type="NCBI Taxonomy" id="1737357"/>
    <lineage>
        <taxon>Bacteria</taxon>
        <taxon>Pseudomonadati</taxon>
        <taxon>Pseudomonadota</taxon>
        <taxon>Alphaproteobacteria</taxon>
        <taxon>Hyphomicrobiales</taxon>
        <taxon>Rhizobiaceae</taxon>
        <taxon>Rhizobium/Agrobacterium group</taxon>
        <taxon>Rhizobium</taxon>
    </lineage>
</organism>
<feature type="transmembrane region" description="Helical" evidence="6">
    <location>
        <begin position="196"/>
        <end position="220"/>
    </location>
</feature>
<evidence type="ECO:0000313" key="7">
    <source>
        <dbReference type="EMBL" id="MBB6163833.1"/>
    </source>
</evidence>
<keyword evidence="8" id="KW-1185">Reference proteome</keyword>
<dbReference type="AlphaFoldDB" id="A0A7W9Y9V7"/>
<dbReference type="CDD" id="cd13136">
    <property type="entry name" value="MATE_DinF_like"/>
    <property type="match status" value="1"/>
</dbReference>
<evidence type="ECO:0000256" key="4">
    <source>
        <dbReference type="ARBA" id="ARBA00022989"/>
    </source>
</evidence>
<feature type="transmembrane region" description="Helical" evidence="6">
    <location>
        <begin position="139"/>
        <end position="163"/>
    </location>
</feature>
<dbReference type="InterPro" id="IPR044644">
    <property type="entry name" value="DinF-like"/>
</dbReference>
<accession>A0A7W9Y9V7</accession>
<name>A0A7W9Y9V7_9HYPH</name>
<feature type="transmembrane region" description="Helical" evidence="6">
    <location>
        <begin position="390"/>
        <end position="409"/>
    </location>
</feature>
<dbReference type="Proteomes" id="UP000547879">
    <property type="component" value="Unassembled WGS sequence"/>
</dbReference>
<reference evidence="7 8" key="1">
    <citation type="submission" date="2020-08" db="EMBL/GenBank/DDBJ databases">
        <title>Genomic Encyclopedia of Type Strains, Phase IV (KMG-IV): sequencing the most valuable type-strain genomes for metagenomic binning, comparative biology and taxonomic classification.</title>
        <authorList>
            <person name="Goeker M."/>
        </authorList>
    </citation>
    <scope>NUCLEOTIDE SEQUENCE [LARGE SCALE GENOMIC DNA]</scope>
    <source>
        <strain evidence="7 8">DSM 100734</strain>
    </source>
</reference>
<feature type="transmembrane region" description="Helical" evidence="6">
    <location>
        <begin position="23"/>
        <end position="46"/>
    </location>
</feature>
<dbReference type="Pfam" id="PF01554">
    <property type="entry name" value="MatE"/>
    <property type="match status" value="2"/>
</dbReference>
<evidence type="ECO:0000256" key="3">
    <source>
        <dbReference type="ARBA" id="ARBA00022692"/>
    </source>
</evidence>
<feature type="transmembrane region" description="Helical" evidence="6">
    <location>
        <begin position="98"/>
        <end position="119"/>
    </location>
</feature>
<evidence type="ECO:0000256" key="5">
    <source>
        <dbReference type="ARBA" id="ARBA00023136"/>
    </source>
</evidence>
<evidence type="ECO:0000256" key="6">
    <source>
        <dbReference type="SAM" id="Phobius"/>
    </source>
</evidence>
<feature type="transmembrane region" description="Helical" evidence="6">
    <location>
        <begin position="320"/>
        <end position="341"/>
    </location>
</feature>
<comment type="subcellular location">
    <subcellularLocation>
        <location evidence="1">Membrane</location>
        <topology evidence="1">Multi-pass membrane protein</topology>
    </subcellularLocation>
</comment>
<protein>
    <submittedName>
        <fullName evidence="7">Putative MATE family efflux protein</fullName>
    </submittedName>
</protein>
<feature type="transmembrane region" description="Helical" evidence="6">
    <location>
        <begin position="170"/>
        <end position="190"/>
    </location>
</feature>
<keyword evidence="5 6" id="KW-0472">Membrane</keyword>
<sequence>MATATTADTAPSFEVTHREVLRIAIPMMIAHFSTPLVSLVATGVIGQLGEEALIGGVALAAVIFDVLFVTFNFLRGATTGFTAQAYGAGDRRFEQRMLLGGLTISLVAGLIILLLHVPIGNLGLTVLGADGAVAEAAKIYFSWRVWSAPFVLFNFVAFGWIIGRGDALTAMLLQGLLNGLNLGLSIWWVLGLNGGVAGLAIASLVSEIVTALAGAAIILCRTDKASWNWPDLKSLRRLFSVNGDMMIRSFALLIGLSFFTRQSGELGIDILAANTILLRFYFFGVAFLDGIATAAEQLAGRAVGARNRIAFDRMIKLTTLWALVFGALVALSFMAGGWWVIDLASPNATVERLAEGFLPYAAIMPLVGAIAFQMDGVYIGATWSREMRNLMLLSLATYFAAWAVLQPLFGNHGLWIALLLFQSARSIAFRLMLPKLTARTLG</sequence>
<evidence type="ECO:0000313" key="8">
    <source>
        <dbReference type="Proteomes" id="UP000547879"/>
    </source>
</evidence>
<feature type="transmembrane region" description="Helical" evidence="6">
    <location>
        <begin position="52"/>
        <end position="74"/>
    </location>
</feature>
<gene>
    <name evidence="7" type="ORF">HNQ72_003674</name>
</gene>
<evidence type="ECO:0000256" key="2">
    <source>
        <dbReference type="ARBA" id="ARBA00010199"/>
    </source>
</evidence>
<feature type="transmembrane region" description="Helical" evidence="6">
    <location>
        <begin position="241"/>
        <end position="260"/>
    </location>
</feature>
<dbReference type="EMBL" id="JACHEG010000004">
    <property type="protein sequence ID" value="MBB6163833.1"/>
    <property type="molecule type" value="Genomic_DNA"/>
</dbReference>
<dbReference type="GO" id="GO:0015297">
    <property type="term" value="F:antiporter activity"/>
    <property type="evidence" value="ECO:0007669"/>
    <property type="project" value="InterPro"/>
</dbReference>
<comment type="similarity">
    <text evidence="2">Belongs to the multi antimicrobial extrusion (MATE) (TC 2.A.66.1) family.</text>
</comment>
<evidence type="ECO:0000256" key="1">
    <source>
        <dbReference type="ARBA" id="ARBA00004141"/>
    </source>
</evidence>
<feature type="transmembrane region" description="Helical" evidence="6">
    <location>
        <begin position="415"/>
        <end position="433"/>
    </location>
</feature>
<comment type="caution">
    <text evidence="7">The sequence shown here is derived from an EMBL/GenBank/DDBJ whole genome shotgun (WGS) entry which is preliminary data.</text>
</comment>